<dbReference type="EMBL" id="CP039908">
    <property type="protein sequence ID" value="QCM02039.1"/>
    <property type="molecule type" value="Genomic_DNA"/>
</dbReference>
<protein>
    <submittedName>
        <fullName evidence="3">Terminase large subunit</fullName>
    </submittedName>
</protein>
<dbReference type="PANTHER" id="PTHR41287:SF1">
    <property type="entry name" value="PROTEIN YMFN"/>
    <property type="match status" value="1"/>
</dbReference>
<evidence type="ECO:0000259" key="1">
    <source>
        <dbReference type="Pfam" id="PF03354"/>
    </source>
</evidence>
<dbReference type="InterPro" id="IPR027417">
    <property type="entry name" value="P-loop_NTPase"/>
</dbReference>
<dbReference type="AlphaFoldDB" id="A0AAE6BR47"/>
<dbReference type="GO" id="GO:0004519">
    <property type="term" value="F:endonuclease activity"/>
    <property type="evidence" value="ECO:0007669"/>
    <property type="project" value="InterPro"/>
</dbReference>
<evidence type="ECO:0000313" key="4">
    <source>
        <dbReference type="Proteomes" id="UP000298646"/>
    </source>
</evidence>
<reference evidence="3 4" key="1">
    <citation type="submission" date="2019-04" db="EMBL/GenBank/DDBJ databases">
        <title>Complete genome sequence of Agrobacterium tumefaciens CFBP6624.</title>
        <authorList>
            <person name="Haryono M."/>
            <person name="Lin Y.-C."/>
            <person name="Lai E.-M."/>
            <person name="Kuo C.-H."/>
        </authorList>
    </citation>
    <scope>NUCLEOTIDE SEQUENCE [LARGE SCALE GENOMIC DNA]</scope>
    <source>
        <strain evidence="3 4">CFBP6624</strain>
    </source>
</reference>
<feature type="domain" description="Terminase large subunit-like endonuclease" evidence="2">
    <location>
        <begin position="272"/>
        <end position="547"/>
    </location>
</feature>
<proteinExistence type="predicted"/>
<accession>A0AAE6BR47</accession>
<dbReference type="PANTHER" id="PTHR41287">
    <property type="match status" value="1"/>
</dbReference>
<evidence type="ECO:0000313" key="3">
    <source>
        <dbReference type="EMBL" id="QCM02039.1"/>
    </source>
</evidence>
<evidence type="ECO:0000259" key="2">
    <source>
        <dbReference type="Pfam" id="PF20441"/>
    </source>
</evidence>
<dbReference type="InterPro" id="IPR046462">
    <property type="entry name" value="TerL_nuclease"/>
</dbReference>
<dbReference type="InterPro" id="IPR005021">
    <property type="entry name" value="Terminase_largesu-like"/>
</dbReference>
<gene>
    <name evidence="3" type="ORF">CFBP6624_17640</name>
</gene>
<feature type="domain" description="Terminase large subunit-like ATPase" evidence="1">
    <location>
        <begin position="78"/>
        <end position="233"/>
    </location>
</feature>
<dbReference type="Gene3D" id="3.40.50.300">
    <property type="entry name" value="P-loop containing nucleotide triphosphate hydrolases"/>
    <property type="match status" value="1"/>
</dbReference>
<sequence length="572" mass="63019">MALSSSKAKVDRDWSTACPDWKERIMQRKSLIPKLPLFDFEAEKALRIFKRLRVPDIIGQPTYGEACDEWVFDLVRVIFGSFDVEAKRRMIREFFLLVPKKNGKSSIAAAIIVTAAILNMRPEAELLLIAPTKKIAEIAFRQALGIIKLDKQLTALFHPQTHQKTITHRTSGAVIVIKAAEADVITGSKATFILIDELHVFAQKPRAADLMTEIRGSLAARPDGFLLIITTQSKAPPAGVFKAELNIARQVRDGELKRSLLPILYELPFEVANDNGWRDPKTWGMVNPNLNRSVDEAFLVDELAAAEEKGLADLLLFASQHLNVEVGQSLGGWRGSHFWKDRVLPKLVSLEYLLENSEVATVGIDGGGLDDLLGLAVLGRHQTTQDWLCWVHAWCQRDVLNLRKDIASNLLDAEKEGSLTFCDDATADIVGVVEVCKKVRDAGLLPDEYGIGLDPQGVGAMVDELARYGIGRPLVTSVPQGFRLSSAVWSLERKLKDKTFWHAGQGLMTFCVGNAKAEQRGNAVLITKETAGKAKIDPLCALFNAIKLMEVGPVAAAPVASPWDDPDYTMVA</sequence>
<dbReference type="Pfam" id="PF20441">
    <property type="entry name" value="TerL_nuclease"/>
    <property type="match status" value="1"/>
</dbReference>
<dbReference type="Pfam" id="PF03354">
    <property type="entry name" value="TerL_ATPase"/>
    <property type="match status" value="1"/>
</dbReference>
<dbReference type="InterPro" id="IPR046461">
    <property type="entry name" value="TerL_ATPase"/>
</dbReference>
<organism evidence="3 4">
    <name type="scientific">Agrobacterium tumefaciens</name>
    <dbReference type="NCBI Taxonomy" id="358"/>
    <lineage>
        <taxon>Bacteria</taxon>
        <taxon>Pseudomonadati</taxon>
        <taxon>Pseudomonadota</taxon>
        <taxon>Alphaproteobacteria</taxon>
        <taxon>Hyphomicrobiales</taxon>
        <taxon>Rhizobiaceae</taxon>
        <taxon>Rhizobium/Agrobacterium group</taxon>
        <taxon>Agrobacterium</taxon>
        <taxon>Agrobacterium tumefaciens complex</taxon>
    </lineage>
</organism>
<dbReference type="RefSeq" id="WP_137086712.1">
    <property type="nucleotide sequence ID" value="NZ_CP039908.1"/>
</dbReference>
<name>A0AAE6BR47_AGRTU</name>
<dbReference type="Proteomes" id="UP000298646">
    <property type="component" value="Chromosome linear"/>
</dbReference>